<dbReference type="SUPFAM" id="SSF51430">
    <property type="entry name" value="NAD(P)-linked oxidoreductase"/>
    <property type="match status" value="1"/>
</dbReference>
<dbReference type="InterPro" id="IPR020471">
    <property type="entry name" value="AKR"/>
</dbReference>
<evidence type="ECO:0000256" key="2">
    <source>
        <dbReference type="ARBA" id="ARBA00012845"/>
    </source>
</evidence>
<accession>A0A0J6Y319</accession>
<feature type="domain" description="NADP-dependent oxidoreductase" evidence="10">
    <location>
        <begin position="45"/>
        <end position="272"/>
    </location>
</feature>
<comment type="catalytic activity">
    <reaction evidence="6">
        <text>xylitol + NAD(+) = D-xylose + NADH + H(+)</text>
        <dbReference type="Rhea" id="RHEA:27441"/>
        <dbReference type="ChEBI" id="CHEBI:15378"/>
        <dbReference type="ChEBI" id="CHEBI:17151"/>
        <dbReference type="ChEBI" id="CHEBI:53455"/>
        <dbReference type="ChEBI" id="CHEBI:57540"/>
        <dbReference type="ChEBI" id="CHEBI:57945"/>
        <dbReference type="EC" id="1.1.1.307"/>
    </reaction>
</comment>
<reference evidence="12" key="1">
    <citation type="journal article" date="2010" name="Genome Res.">
        <title>Population genomic sequencing of Coccidioides fungi reveals recent hybridization and transposon control.</title>
        <authorList>
            <person name="Neafsey D.E."/>
            <person name="Barker B.M."/>
            <person name="Sharpton T.J."/>
            <person name="Stajich J.E."/>
            <person name="Park D.J."/>
            <person name="Whiston E."/>
            <person name="Hung C.-Y."/>
            <person name="McMahan C."/>
            <person name="White J."/>
            <person name="Sykes S."/>
            <person name="Heiman D."/>
            <person name="Young S."/>
            <person name="Zeng Q."/>
            <person name="Abouelleil A."/>
            <person name="Aftuck L."/>
            <person name="Bessette D."/>
            <person name="Brown A."/>
            <person name="FitzGerald M."/>
            <person name="Lui A."/>
            <person name="Macdonald J.P."/>
            <person name="Priest M."/>
            <person name="Orbach M.J."/>
            <person name="Galgiani J.N."/>
            <person name="Kirkland T.N."/>
            <person name="Cole G.T."/>
            <person name="Birren B.W."/>
            <person name="Henn M.R."/>
            <person name="Taylor J.W."/>
            <person name="Rounsley S.D."/>
        </authorList>
    </citation>
    <scope>NUCLEOTIDE SEQUENCE [LARGE SCALE GENOMIC DNA]</scope>
    <source>
        <strain evidence="12">RMSCC 2394</strain>
    </source>
</reference>
<proteinExistence type="inferred from homology"/>
<feature type="site" description="Lowers pKa of active site Tyr" evidence="9">
    <location>
        <position position="85"/>
    </location>
</feature>
<evidence type="ECO:0000256" key="5">
    <source>
        <dbReference type="ARBA" id="ARBA00047534"/>
    </source>
</evidence>
<comment type="function">
    <text evidence="4">Catalyzes the initial reaction in the xylose utilization pathway by reducing D-xylose into xylitol. Xylose is a major component of hemicelluloses such as xylan. Most fungi utilize D-xylose via three enzymatic reactions, xylose reductase (XR), xylitol dehydrogenase (XDH), and xylulokinase, to form xylulose 5-phosphate, which enters pentose phosphate pathway.</text>
</comment>
<dbReference type="InterPro" id="IPR023210">
    <property type="entry name" value="NADP_OxRdtase_dom"/>
</dbReference>
<sequence length="287" mass="31717">MAPPVPKPLVITDVLPLPNSSVKIPRLGFGVYKSPKHLCEKSCITALQVGYRHIDTAQFYGNEAEVGNAIRDSGLDRRDIFVTTKIISTAGSPEATYEKVLDSVRKIGGNDGYVDLFLIHSASAGPAGRKEMWLALERLLEEGKTRSIGVSNYGVKHIEEMKAYAKTWPPHVNQIELHPWCQQKTIDAYCKQHGIVVQAYSPLVRNYKANEPTLVALAQKYGKTTAQILLRYALQKEWVPLPKSDNPENIKSNADLYDFALAEEDMATLNGLDQGADGAIVQAVENK</sequence>
<evidence type="ECO:0000313" key="11">
    <source>
        <dbReference type="EMBL" id="KMP03016.1"/>
    </source>
</evidence>
<comment type="catalytic activity">
    <reaction evidence="5">
        <text>xylitol + NADP(+) = D-xylose + NADPH + H(+)</text>
        <dbReference type="Rhea" id="RHEA:27445"/>
        <dbReference type="ChEBI" id="CHEBI:15378"/>
        <dbReference type="ChEBI" id="CHEBI:17151"/>
        <dbReference type="ChEBI" id="CHEBI:53455"/>
        <dbReference type="ChEBI" id="CHEBI:57783"/>
        <dbReference type="ChEBI" id="CHEBI:58349"/>
        <dbReference type="EC" id="1.1.1.307"/>
    </reaction>
</comment>
<feature type="binding site" evidence="8">
    <location>
        <position position="120"/>
    </location>
    <ligand>
        <name>substrate</name>
    </ligand>
</feature>
<evidence type="ECO:0000256" key="3">
    <source>
        <dbReference type="ARBA" id="ARBA00023002"/>
    </source>
</evidence>
<dbReference type="EC" id="1.1.1.307" evidence="2"/>
<dbReference type="Gene3D" id="3.20.20.100">
    <property type="entry name" value="NADP-dependent oxidoreductase domain"/>
    <property type="match status" value="1"/>
</dbReference>
<evidence type="ECO:0000256" key="6">
    <source>
        <dbReference type="ARBA" id="ARBA00049485"/>
    </source>
</evidence>
<name>A0A0J6Y319_COCIT</name>
<dbReference type="PIRSF" id="PIRSF000097">
    <property type="entry name" value="AKR"/>
    <property type="match status" value="1"/>
</dbReference>
<dbReference type="STRING" id="404692.A0A0J6Y319"/>
<evidence type="ECO:0000259" key="10">
    <source>
        <dbReference type="Pfam" id="PF00248"/>
    </source>
</evidence>
<dbReference type="PANTHER" id="PTHR43827:SF13">
    <property type="entry name" value="ALDO_KETO REDUCTASE FAMILY PROTEIN"/>
    <property type="match status" value="1"/>
</dbReference>
<evidence type="ECO:0000256" key="8">
    <source>
        <dbReference type="PIRSR" id="PIRSR000097-2"/>
    </source>
</evidence>
<evidence type="ECO:0000313" key="12">
    <source>
        <dbReference type="Proteomes" id="UP000054565"/>
    </source>
</evidence>
<evidence type="ECO:0000256" key="1">
    <source>
        <dbReference type="ARBA" id="ARBA00007905"/>
    </source>
</evidence>
<dbReference type="PROSITE" id="PS00798">
    <property type="entry name" value="ALDOKETO_REDUCTASE_1"/>
    <property type="match status" value="1"/>
</dbReference>
<dbReference type="InterPro" id="IPR018170">
    <property type="entry name" value="Aldo/ket_reductase_CS"/>
</dbReference>
<protein>
    <recommendedName>
        <fullName evidence="2">D-xylose reductase [NAD(P)H]</fullName>
        <ecNumber evidence="2">1.1.1.307</ecNumber>
    </recommendedName>
</protein>
<dbReference type="AlphaFoldDB" id="A0A0J6Y319"/>
<dbReference type="EMBL" id="DS028094">
    <property type="protein sequence ID" value="KMP03016.1"/>
    <property type="molecule type" value="Genomic_DNA"/>
</dbReference>
<dbReference type="PRINTS" id="PR00069">
    <property type="entry name" value="ALDKETRDTASE"/>
</dbReference>
<dbReference type="GO" id="GO:0016491">
    <property type="term" value="F:oxidoreductase activity"/>
    <property type="evidence" value="ECO:0007669"/>
    <property type="project" value="UniProtKB-KW"/>
</dbReference>
<dbReference type="PROSITE" id="PS00062">
    <property type="entry name" value="ALDOKETO_REDUCTASE_2"/>
    <property type="match status" value="1"/>
</dbReference>
<evidence type="ECO:0000256" key="9">
    <source>
        <dbReference type="PIRSR" id="PIRSR000097-3"/>
    </source>
</evidence>
<dbReference type="CDD" id="cd19071">
    <property type="entry name" value="AKR_AKR1-5-like"/>
    <property type="match status" value="1"/>
</dbReference>
<dbReference type="FunFam" id="3.20.20.100:FF:000015">
    <property type="entry name" value="Oxidoreductase, aldo/keto reductase family"/>
    <property type="match status" value="1"/>
</dbReference>
<dbReference type="OrthoDB" id="416253at2759"/>
<evidence type="ECO:0000256" key="4">
    <source>
        <dbReference type="ARBA" id="ARBA00025065"/>
    </source>
</evidence>
<feature type="active site" description="Proton donor" evidence="7">
    <location>
        <position position="60"/>
    </location>
</feature>
<comment type="similarity">
    <text evidence="1">Belongs to the aldo/keto reductase family.</text>
</comment>
<evidence type="ECO:0000256" key="7">
    <source>
        <dbReference type="PIRSR" id="PIRSR000097-1"/>
    </source>
</evidence>
<keyword evidence="3" id="KW-0560">Oxidoreductase</keyword>
<organism evidence="11 12">
    <name type="scientific">Coccidioides immitis RMSCC 2394</name>
    <dbReference type="NCBI Taxonomy" id="404692"/>
    <lineage>
        <taxon>Eukaryota</taxon>
        <taxon>Fungi</taxon>
        <taxon>Dikarya</taxon>
        <taxon>Ascomycota</taxon>
        <taxon>Pezizomycotina</taxon>
        <taxon>Eurotiomycetes</taxon>
        <taxon>Eurotiomycetidae</taxon>
        <taxon>Onygenales</taxon>
        <taxon>Onygenaceae</taxon>
        <taxon>Coccidioides</taxon>
    </lineage>
</organism>
<dbReference type="PANTHER" id="PTHR43827">
    <property type="entry name" value="2,5-DIKETO-D-GLUCONIC ACID REDUCTASE"/>
    <property type="match status" value="1"/>
</dbReference>
<dbReference type="InterPro" id="IPR036812">
    <property type="entry name" value="NAD(P)_OxRdtase_dom_sf"/>
</dbReference>
<dbReference type="Proteomes" id="UP000054565">
    <property type="component" value="Unassembled WGS sequence"/>
</dbReference>
<gene>
    <name evidence="11" type="ORF">CIRG_02708</name>
</gene>
<dbReference type="Pfam" id="PF00248">
    <property type="entry name" value="Aldo_ket_red"/>
    <property type="match status" value="1"/>
</dbReference>